<accession>A0A8E2EME2</accession>
<dbReference type="PANTHER" id="PTHR24166">
    <property type="entry name" value="ROLLING PEBBLES, ISOFORM B"/>
    <property type="match status" value="1"/>
</dbReference>
<dbReference type="InterPro" id="IPR050889">
    <property type="entry name" value="Dendritic_Spine_Reg/Scaffold"/>
</dbReference>
<evidence type="ECO:0000256" key="3">
    <source>
        <dbReference type="PROSITE-ProRule" id="PRU00023"/>
    </source>
</evidence>
<dbReference type="PROSITE" id="PS50297">
    <property type="entry name" value="ANK_REP_REGION"/>
    <property type="match status" value="2"/>
</dbReference>
<dbReference type="OrthoDB" id="539213at2759"/>
<dbReference type="Proteomes" id="UP000250140">
    <property type="component" value="Unassembled WGS sequence"/>
</dbReference>
<dbReference type="PROSITE" id="PS50088">
    <property type="entry name" value="ANK_REPEAT"/>
    <property type="match status" value="2"/>
</dbReference>
<sequence length="78" mass="8119">HESTVRILLNRNAGISACSSLGDALQAAALNGHVSIVKLLLQRGANVNDHGGFRCTALTVAAYRGHKEVVEILLDAGA</sequence>
<dbReference type="PANTHER" id="PTHR24166:SF48">
    <property type="entry name" value="PROTEIN VAPYRIN"/>
    <property type="match status" value="1"/>
</dbReference>
<protein>
    <submittedName>
        <fullName evidence="4">Ankyrin</fullName>
    </submittedName>
</protein>
<keyword evidence="1" id="KW-0677">Repeat</keyword>
<evidence type="ECO:0000256" key="2">
    <source>
        <dbReference type="ARBA" id="ARBA00023043"/>
    </source>
</evidence>
<dbReference type="InterPro" id="IPR036770">
    <property type="entry name" value="Ankyrin_rpt-contain_sf"/>
</dbReference>
<dbReference type="EMBL" id="KV751137">
    <property type="protein sequence ID" value="OCL01402.1"/>
    <property type="molecule type" value="Genomic_DNA"/>
</dbReference>
<feature type="repeat" description="ANK" evidence="3">
    <location>
        <begin position="56"/>
        <end position="78"/>
    </location>
</feature>
<evidence type="ECO:0000313" key="4">
    <source>
        <dbReference type="EMBL" id="OCL01402.1"/>
    </source>
</evidence>
<gene>
    <name evidence="4" type="ORF">AOQ84DRAFT_275840</name>
</gene>
<dbReference type="SMART" id="SM00248">
    <property type="entry name" value="ANK"/>
    <property type="match status" value="2"/>
</dbReference>
<keyword evidence="5" id="KW-1185">Reference proteome</keyword>
<feature type="repeat" description="ANK" evidence="3">
    <location>
        <begin position="20"/>
        <end position="52"/>
    </location>
</feature>
<reference evidence="4 5" key="1">
    <citation type="journal article" date="2016" name="Nat. Commun.">
        <title>Ectomycorrhizal ecology is imprinted in the genome of the dominant symbiotic fungus Cenococcum geophilum.</title>
        <authorList>
            <consortium name="DOE Joint Genome Institute"/>
            <person name="Peter M."/>
            <person name="Kohler A."/>
            <person name="Ohm R.A."/>
            <person name="Kuo A."/>
            <person name="Krutzmann J."/>
            <person name="Morin E."/>
            <person name="Arend M."/>
            <person name="Barry K.W."/>
            <person name="Binder M."/>
            <person name="Choi C."/>
            <person name="Clum A."/>
            <person name="Copeland A."/>
            <person name="Grisel N."/>
            <person name="Haridas S."/>
            <person name="Kipfer T."/>
            <person name="LaButti K."/>
            <person name="Lindquist E."/>
            <person name="Lipzen A."/>
            <person name="Maire R."/>
            <person name="Meier B."/>
            <person name="Mihaltcheva S."/>
            <person name="Molinier V."/>
            <person name="Murat C."/>
            <person name="Poggeler S."/>
            <person name="Quandt C.A."/>
            <person name="Sperisen C."/>
            <person name="Tritt A."/>
            <person name="Tisserant E."/>
            <person name="Crous P.W."/>
            <person name="Henrissat B."/>
            <person name="Nehls U."/>
            <person name="Egli S."/>
            <person name="Spatafora J.W."/>
            <person name="Grigoriev I.V."/>
            <person name="Martin F.M."/>
        </authorList>
    </citation>
    <scope>NUCLEOTIDE SEQUENCE [LARGE SCALE GENOMIC DNA]</scope>
    <source>
        <strain evidence="4 5">CBS 207.34</strain>
    </source>
</reference>
<evidence type="ECO:0000313" key="5">
    <source>
        <dbReference type="Proteomes" id="UP000250140"/>
    </source>
</evidence>
<dbReference type="Gene3D" id="1.25.40.20">
    <property type="entry name" value="Ankyrin repeat-containing domain"/>
    <property type="match status" value="1"/>
</dbReference>
<name>A0A8E2EME2_9PEZI</name>
<keyword evidence="2 3" id="KW-0040">ANK repeat</keyword>
<evidence type="ECO:0000256" key="1">
    <source>
        <dbReference type="ARBA" id="ARBA00022737"/>
    </source>
</evidence>
<dbReference type="InterPro" id="IPR002110">
    <property type="entry name" value="Ankyrin_rpt"/>
</dbReference>
<feature type="non-terminal residue" evidence="4">
    <location>
        <position position="1"/>
    </location>
</feature>
<feature type="non-terminal residue" evidence="4">
    <location>
        <position position="78"/>
    </location>
</feature>
<organism evidence="4 5">
    <name type="scientific">Glonium stellatum</name>
    <dbReference type="NCBI Taxonomy" id="574774"/>
    <lineage>
        <taxon>Eukaryota</taxon>
        <taxon>Fungi</taxon>
        <taxon>Dikarya</taxon>
        <taxon>Ascomycota</taxon>
        <taxon>Pezizomycotina</taxon>
        <taxon>Dothideomycetes</taxon>
        <taxon>Pleosporomycetidae</taxon>
        <taxon>Gloniales</taxon>
        <taxon>Gloniaceae</taxon>
        <taxon>Glonium</taxon>
    </lineage>
</organism>
<dbReference type="AlphaFoldDB" id="A0A8E2EME2"/>
<dbReference type="SUPFAM" id="SSF48403">
    <property type="entry name" value="Ankyrin repeat"/>
    <property type="match status" value="1"/>
</dbReference>
<proteinExistence type="predicted"/>
<dbReference type="Pfam" id="PF12796">
    <property type="entry name" value="Ank_2"/>
    <property type="match status" value="1"/>
</dbReference>